<keyword evidence="3" id="KW-1185">Reference proteome</keyword>
<proteinExistence type="predicted"/>
<evidence type="ECO:0000256" key="1">
    <source>
        <dbReference type="SAM" id="MobiDB-lite"/>
    </source>
</evidence>
<protein>
    <submittedName>
        <fullName evidence="2">Uncharacterized protein</fullName>
    </submittedName>
</protein>
<gene>
    <name evidence="2" type="ORF">SAMN04490181_5584</name>
</gene>
<accession>A0ABY0WKU6</accession>
<sequence length="319" mass="34153">MLAERGGWMDSFSASDRGGRPFYTEGKPAAFQWGAQGQPVDQTAHHPPSRANVAAQSRSINFGPGNYTASPSTAMSSAAPAYKEDHLIPSAWRRGGTQSLFAPSTASSARAEYSDDSRSYDSSSGTKPKDIWGGFTQGENGDCLTISGIKAAMMRFGQKPADVFKEVKEAGDGYDVTMRDGMKVHLSKDELEQATANSKIKGDDPEMMKDANFMYAVSAKRAQMENNDGTAAQSFAKALETLKDGEDGNEGLMRLGLKDHIKQGSVSDLQNGAIGIVNREVTNPKGETGGHSMVVVNGIEELWGTRNGLVTHGDVFLLT</sequence>
<dbReference type="EMBL" id="LT629800">
    <property type="protein sequence ID" value="SDV13023.1"/>
    <property type="molecule type" value="Genomic_DNA"/>
</dbReference>
<evidence type="ECO:0000313" key="3">
    <source>
        <dbReference type="Proteomes" id="UP000199620"/>
    </source>
</evidence>
<evidence type="ECO:0000313" key="2">
    <source>
        <dbReference type="EMBL" id="SDV13023.1"/>
    </source>
</evidence>
<feature type="region of interest" description="Disordered" evidence="1">
    <location>
        <begin position="103"/>
        <end position="133"/>
    </location>
</feature>
<reference evidence="2 3" key="1">
    <citation type="submission" date="2016-10" db="EMBL/GenBank/DDBJ databases">
        <authorList>
            <person name="Varghese N."/>
            <person name="Submissions S."/>
        </authorList>
    </citation>
    <scope>NUCLEOTIDE SEQUENCE [LARGE SCALE GENOMIC DNA]</scope>
    <source>
        <strain evidence="2 3">BS2771</strain>
    </source>
</reference>
<dbReference type="Proteomes" id="UP000199620">
    <property type="component" value="Chromosome I"/>
</dbReference>
<organism evidence="2 3">
    <name type="scientific">Pseudomonas brenneri</name>
    <dbReference type="NCBI Taxonomy" id="129817"/>
    <lineage>
        <taxon>Bacteria</taxon>
        <taxon>Pseudomonadati</taxon>
        <taxon>Pseudomonadota</taxon>
        <taxon>Gammaproteobacteria</taxon>
        <taxon>Pseudomonadales</taxon>
        <taxon>Pseudomonadaceae</taxon>
        <taxon>Pseudomonas</taxon>
    </lineage>
</organism>
<feature type="region of interest" description="Disordered" evidence="1">
    <location>
        <begin position="1"/>
        <end position="73"/>
    </location>
</feature>
<name>A0ABY0WKU6_9PSED</name>